<gene>
    <name evidence="3" type="ORF">NP493_78g01029</name>
</gene>
<dbReference type="PANTHER" id="PTHR15261">
    <property type="entry name" value="THROMBOSPONDIN-TYPE LAMININ G DOMAIN AND EAR REPEAT-CONTAINING"/>
    <property type="match status" value="1"/>
</dbReference>
<dbReference type="InterPro" id="IPR009039">
    <property type="entry name" value="EAR"/>
</dbReference>
<protein>
    <submittedName>
        <fullName evidence="3">Uncharacterized protein</fullName>
    </submittedName>
</protein>
<reference evidence="3" key="1">
    <citation type="journal article" date="2023" name="Mol. Biol. Evol.">
        <title>Third-Generation Sequencing Reveals the Adaptive Role of the Epigenome in Three Deep-Sea Polychaetes.</title>
        <authorList>
            <person name="Perez M."/>
            <person name="Aroh O."/>
            <person name="Sun Y."/>
            <person name="Lan Y."/>
            <person name="Juniper S.K."/>
            <person name="Young C.R."/>
            <person name="Angers B."/>
            <person name="Qian P.Y."/>
        </authorList>
    </citation>
    <scope>NUCLEOTIDE SEQUENCE</scope>
    <source>
        <strain evidence="3">R07B-5</strain>
    </source>
</reference>
<evidence type="ECO:0000313" key="4">
    <source>
        <dbReference type="Proteomes" id="UP001209878"/>
    </source>
</evidence>
<organism evidence="3 4">
    <name type="scientific">Ridgeia piscesae</name>
    <name type="common">Tubeworm</name>
    <dbReference type="NCBI Taxonomy" id="27915"/>
    <lineage>
        <taxon>Eukaryota</taxon>
        <taxon>Metazoa</taxon>
        <taxon>Spiralia</taxon>
        <taxon>Lophotrochozoa</taxon>
        <taxon>Annelida</taxon>
        <taxon>Polychaeta</taxon>
        <taxon>Sedentaria</taxon>
        <taxon>Canalipalpata</taxon>
        <taxon>Sabellida</taxon>
        <taxon>Siboglinidae</taxon>
        <taxon>Ridgeia</taxon>
    </lineage>
</organism>
<comment type="caution">
    <text evidence="3">The sequence shown here is derived from an EMBL/GenBank/DDBJ whole genome shotgun (WGS) entry which is preliminary data.</text>
</comment>
<keyword evidence="2" id="KW-0677">Repeat</keyword>
<keyword evidence="4" id="KW-1185">Reference proteome</keyword>
<dbReference type="PROSITE" id="PS50912">
    <property type="entry name" value="EAR"/>
    <property type="match status" value="3"/>
</dbReference>
<dbReference type="PANTHER" id="PTHR15261:SF4">
    <property type="entry name" value="THROMBOSPONDIN-TYPE LAMININ G DOMAIN AND EAR REPEAT-CONTAINING PROTEIN"/>
    <property type="match status" value="1"/>
</dbReference>
<evidence type="ECO:0000256" key="1">
    <source>
        <dbReference type="ARBA" id="ARBA00022729"/>
    </source>
</evidence>
<dbReference type="AlphaFoldDB" id="A0AAD9UID4"/>
<proteinExistence type="predicted"/>
<name>A0AAD9UID4_RIDPI</name>
<keyword evidence="1" id="KW-0732">Signal</keyword>
<dbReference type="Pfam" id="PF03736">
    <property type="entry name" value="EPTP"/>
    <property type="match status" value="5"/>
</dbReference>
<sequence length="288" mass="33373">MGIEQRHEKRLDYIVWHQDIVTAAPTIDIEIFLANHGAKREKPSKSVIYRWSRKRKLFKVHQEIVTWTARDLEHFQIGDEHYIAVANHVRGKTRFFVRPSVGRQFEETQRITTTGAYDWTHFDLDGYHFMAVANSFSGPPARTTFIKSVVYFWQDGRFIPFQTIETTGATDWEFFRVHNEFFLVVANAYNYGPQAAELAVDWEAFTVGSDHFLVVSNAQQNPKQDGVEPTNTRSVIYRWQGVEKFVPVHYLDTLPSADWECFHVGGSVFLVYANAKGTISQVYQVKLK</sequence>
<dbReference type="Proteomes" id="UP001209878">
    <property type="component" value="Unassembled WGS sequence"/>
</dbReference>
<dbReference type="GO" id="GO:0007165">
    <property type="term" value="P:signal transduction"/>
    <property type="evidence" value="ECO:0007669"/>
    <property type="project" value="TreeGrafter"/>
</dbReference>
<dbReference type="EMBL" id="JAODUO010000078">
    <property type="protein sequence ID" value="KAK2190481.1"/>
    <property type="molecule type" value="Genomic_DNA"/>
</dbReference>
<evidence type="ECO:0000256" key="2">
    <source>
        <dbReference type="ARBA" id="ARBA00022737"/>
    </source>
</evidence>
<evidence type="ECO:0000313" key="3">
    <source>
        <dbReference type="EMBL" id="KAK2190481.1"/>
    </source>
</evidence>
<accession>A0AAD9UID4</accession>
<dbReference type="InterPro" id="IPR005492">
    <property type="entry name" value="EPTP"/>
</dbReference>